<dbReference type="PANTHER" id="PTHR10196">
    <property type="entry name" value="SUGAR KINASE"/>
    <property type="match status" value="1"/>
</dbReference>
<dbReference type="EC" id="2.7.1.30" evidence="3"/>
<sequence length="1067" mass="119815">MYLPRVIMQLSSPEPFHCDLQQQNNPAGVSPRHIACIGISAQRSSFVTWHKETGKPFHNFITWKDVRADSLVRQWNDSVTMKGLRVGALCLYTVSRSKRFLAGSVLKLMNSQVTLRLVWALQNVKTLIDAAANHEAMFGTVDTWILYKLTGGRLHVTDVSNASATGFFDPFTMKWANWALRLFQIPSDMLPEVWDTAADFGCLTPDIIGHAIPIRSLVADQAASLFGSCCFEEGDVKVTLGTGTFLNVNTGCKPFASVEGLYPQVGWRFGKEIVYVMEGASHDTGSLINWAQQIGLVSDPCESSDMAISVQDSNGLYFIPAFSGIQLSKSAKLTWGLQHRALRIIYTGGILPLILYGAPIWKGILENKCYIIKLIRVQRLINIKIAKAYRTVSNEALCLVMGLTPINIKIEEFSKYYEYIREKGNLINREMEVKFWSHPADFVKVVDDEKDSQHQLQVYTDGSKSTEGTGSGIAIFTSTNLIAQIKYKLNRKCTNNQAEQLVILKVLKHLQQSNGQRTVTIHTDSRITLQLLKNRKIHTNLIEEIRRKTKEMELQGWNIEFRWIKAHAGHHRNEIADRLAKEAATSREIYECYNRIPKSVVLSEMSENSVVTWQREWDQTTKGATTKSFLPNVVQRLKLKINTSPNCTSLITGHGNIKSYLHKYKIIDNPMCTCNTAEQSVDHLIYDCKLIEQERETLKAKAPINNFQAAAGFIGIKPTTSRQHMMRAILESIAFRVVQLFHSLQKEVKSHYTSIRVDGGVSRNDFVTQTLADLTGLKVERPTSSEMSVLGAAFLAGLHAGNTINIRYPPQNWLHLYTDGSLLSREQGAGAGVTCCLFSLYRSLGYGTTSFDGEIIAISECLRNLLCHINKFRNAVILSDSKAAILSIVSRHTPSSQTAEITKMLSQLISLNKRIVFQRIPSHCGILGNENVDALAKKGSTATYRPVTKSTYYSVKRFIKSTYKQNLITKSQGKKWNSLHQNPQLIPDLPRKSSVAAFRLVTGHDCLAKHLHRIGIYQSPNCPLCNSNQEMDSEHFKICASVAGHDNIFEKYWSARGQMTLLSNAWH</sequence>
<comment type="caution">
    <text evidence="8">The sequence shown here is derived from an EMBL/GenBank/DDBJ whole genome shotgun (WGS) entry which is preliminary data.</text>
</comment>
<proteinExistence type="inferred from homology"/>
<dbReference type="InterPro" id="IPR012337">
    <property type="entry name" value="RNaseH-like_sf"/>
</dbReference>
<dbReference type="EMBL" id="JAJSOF020000003">
    <property type="protein sequence ID" value="KAJ4449775.1"/>
    <property type="molecule type" value="Genomic_DNA"/>
</dbReference>
<feature type="domain" description="RNase H type-1" evidence="7">
    <location>
        <begin position="452"/>
        <end position="585"/>
    </location>
</feature>
<dbReference type="Pfam" id="PF00370">
    <property type="entry name" value="FGGY_N"/>
    <property type="match status" value="1"/>
</dbReference>
<dbReference type="SUPFAM" id="SSF53067">
    <property type="entry name" value="Actin-like ATPase domain"/>
    <property type="match status" value="3"/>
</dbReference>
<comment type="pathway">
    <text evidence="1">Polyol metabolism; glycerol degradation via glycerol kinase pathway; sn-glycerol 3-phosphate from glycerol: step 1/1.</text>
</comment>
<evidence type="ECO:0000259" key="7">
    <source>
        <dbReference type="PROSITE" id="PS50879"/>
    </source>
</evidence>
<dbReference type="InterPro" id="IPR018483">
    <property type="entry name" value="Carb_kinase_FGGY_CS"/>
</dbReference>
<dbReference type="Gene3D" id="3.30.420.10">
    <property type="entry name" value="Ribonuclease H-like superfamily/Ribonuclease H"/>
    <property type="match status" value="2"/>
</dbReference>
<dbReference type="Pfam" id="PF02782">
    <property type="entry name" value="FGGY_C"/>
    <property type="match status" value="1"/>
</dbReference>
<evidence type="ECO:0000313" key="9">
    <source>
        <dbReference type="Proteomes" id="UP001148838"/>
    </source>
</evidence>
<dbReference type="InterPro" id="IPR018484">
    <property type="entry name" value="FGGY_N"/>
</dbReference>
<dbReference type="Proteomes" id="UP001148838">
    <property type="component" value="Unassembled WGS sequence"/>
</dbReference>
<dbReference type="Pfam" id="PF00075">
    <property type="entry name" value="RNase_H"/>
    <property type="match status" value="2"/>
</dbReference>
<dbReference type="PANTHER" id="PTHR10196:SF68">
    <property type="entry name" value="GLYCEROL KINASE 5-RELATED"/>
    <property type="match status" value="1"/>
</dbReference>
<protein>
    <recommendedName>
        <fullName evidence="3">glycerol kinase</fullName>
        <ecNumber evidence="3">2.7.1.30</ecNumber>
    </recommendedName>
</protein>
<accession>A0ABQ8TWX1</accession>
<evidence type="ECO:0000256" key="5">
    <source>
        <dbReference type="ARBA" id="ARBA00022777"/>
    </source>
</evidence>
<evidence type="ECO:0000256" key="3">
    <source>
        <dbReference type="ARBA" id="ARBA00012099"/>
    </source>
</evidence>
<evidence type="ECO:0000256" key="4">
    <source>
        <dbReference type="ARBA" id="ARBA00022679"/>
    </source>
</evidence>
<gene>
    <name evidence="8" type="ORF">ANN_01179</name>
</gene>
<evidence type="ECO:0000313" key="8">
    <source>
        <dbReference type="EMBL" id="KAJ4449775.1"/>
    </source>
</evidence>
<dbReference type="InterPro" id="IPR043129">
    <property type="entry name" value="ATPase_NBD"/>
</dbReference>
<reference evidence="8 9" key="1">
    <citation type="journal article" date="2022" name="Allergy">
        <title>Genome assembly and annotation of Periplaneta americana reveal a comprehensive cockroach allergen profile.</title>
        <authorList>
            <person name="Wang L."/>
            <person name="Xiong Q."/>
            <person name="Saelim N."/>
            <person name="Wang L."/>
            <person name="Nong W."/>
            <person name="Wan A.T."/>
            <person name="Shi M."/>
            <person name="Liu X."/>
            <person name="Cao Q."/>
            <person name="Hui J.H.L."/>
            <person name="Sookrung N."/>
            <person name="Leung T.F."/>
            <person name="Tungtrongchitr A."/>
            <person name="Tsui S.K.W."/>
        </authorList>
    </citation>
    <scope>NUCLEOTIDE SEQUENCE [LARGE SCALE GENOMIC DNA]</scope>
    <source>
        <strain evidence="8">PWHHKU_190912</strain>
    </source>
</reference>
<dbReference type="InterPro" id="IPR036397">
    <property type="entry name" value="RNaseH_sf"/>
</dbReference>
<keyword evidence="5 6" id="KW-0418">Kinase</keyword>
<dbReference type="CDD" id="cd09276">
    <property type="entry name" value="Rnase_HI_RT_non_LTR"/>
    <property type="match status" value="2"/>
</dbReference>
<feature type="domain" description="RNase H type-1" evidence="7">
    <location>
        <begin position="810"/>
        <end position="941"/>
    </location>
</feature>
<dbReference type="InterPro" id="IPR002156">
    <property type="entry name" value="RNaseH_domain"/>
</dbReference>
<dbReference type="PROSITE" id="PS50879">
    <property type="entry name" value="RNASE_H_1"/>
    <property type="match status" value="2"/>
</dbReference>
<evidence type="ECO:0000256" key="1">
    <source>
        <dbReference type="ARBA" id="ARBA00005190"/>
    </source>
</evidence>
<dbReference type="InterPro" id="IPR018485">
    <property type="entry name" value="FGGY_C"/>
</dbReference>
<dbReference type="PROSITE" id="PS00445">
    <property type="entry name" value="FGGY_KINASES_2"/>
    <property type="match status" value="1"/>
</dbReference>
<dbReference type="Gene3D" id="3.30.420.40">
    <property type="match status" value="3"/>
</dbReference>
<comment type="similarity">
    <text evidence="2 6">Belongs to the FGGY kinase family.</text>
</comment>
<evidence type="ECO:0000256" key="2">
    <source>
        <dbReference type="ARBA" id="ARBA00009156"/>
    </source>
</evidence>
<name>A0ABQ8TWX1_PERAM</name>
<dbReference type="SUPFAM" id="SSF53098">
    <property type="entry name" value="Ribonuclease H-like"/>
    <property type="match status" value="2"/>
</dbReference>
<evidence type="ECO:0000256" key="6">
    <source>
        <dbReference type="RuleBase" id="RU003733"/>
    </source>
</evidence>
<keyword evidence="9" id="KW-1185">Reference proteome</keyword>
<organism evidence="8 9">
    <name type="scientific">Periplaneta americana</name>
    <name type="common">American cockroach</name>
    <name type="synonym">Blatta americana</name>
    <dbReference type="NCBI Taxonomy" id="6978"/>
    <lineage>
        <taxon>Eukaryota</taxon>
        <taxon>Metazoa</taxon>
        <taxon>Ecdysozoa</taxon>
        <taxon>Arthropoda</taxon>
        <taxon>Hexapoda</taxon>
        <taxon>Insecta</taxon>
        <taxon>Pterygota</taxon>
        <taxon>Neoptera</taxon>
        <taxon>Polyneoptera</taxon>
        <taxon>Dictyoptera</taxon>
        <taxon>Blattodea</taxon>
        <taxon>Blattoidea</taxon>
        <taxon>Blattidae</taxon>
        <taxon>Blattinae</taxon>
        <taxon>Periplaneta</taxon>
    </lineage>
</organism>
<keyword evidence="4 6" id="KW-0808">Transferase</keyword>